<dbReference type="RefSeq" id="WP_045062862.1">
    <property type="nucleotide sequence ID" value="NZ_JADEVO010000025.1"/>
</dbReference>
<name>A0ABS3AJI5_9PSED</name>
<gene>
    <name evidence="1" type="ORF">IMW75_17515</name>
</gene>
<proteinExistence type="predicted"/>
<keyword evidence="2" id="KW-1185">Reference proteome</keyword>
<sequence>MVPIAVLSSIVESGFEPLSCECTESLGLLEITVFDPDTHEVVLLVRNVSTADLATIRDINNLIAELRTEMNAGRRAFAG</sequence>
<organism evidence="1 2">
    <name type="scientific">Pseudomonas gregormendelii</name>
    <dbReference type="NCBI Taxonomy" id="1628277"/>
    <lineage>
        <taxon>Bacteria</taxon>
        <taxon>Pseudomonadati</taxon>
        <taxon>Pseudomonadota</taxon>
        <taxon>Gammaproteobacteria</taxon>
        <taxon>Pseudomonadales</taxon>
        <taxon>Pseudomonadaceae</taxon>
        <taxon>Pseudomonas</taxon>
    </lineage>
</organism>
<accession>A0ABS3AJI5</accession>
<dbReference type="EMBL" id="JADEVO010000025">
    <property type="protein sequence ID" value="MBN3967067.1"/>
    <property type="molecule type" value="Genomic_DNA"/>
</dbReference>
<reference evidence="1 2" key="1">
    <citation type="journal article" date="2021" name="Int. J. Syst. Evol. Microbiol.">
        <title>Pseudomonas piscium sp. nov., Pseudomonas pisciculturae sp. nov., Pseudomonas mucoides sp. nov. and Pseudomonas neuropathica sp. nov. isolated from rainbow trout.</title>
        <authorList>
            <person name="Duman M."/>
            <person name="Mulet M."/>
            <person name="Altun S."/>
            <person name="Saticioglu I.B."/>
            <person name="Gomila M."/>
            <person name="Lalucat J."/>
            <person name="Garcia-Valdes E."/>
        </authorList>
    </citation>
    <scope>NUCLEOTIDE SEQUENCE [LARGE SCALE GENOMIC DNA]</scope>
    <source>
        <strain evidence="1 2">LMG 28632</strain>
    </source>
</reference>
<protein>
    <submittedName>
        <fullName evidence="1">DUF1652 domain-containing protein</fullName>
    </submittedName>
</protein>
<evidence type="ECO:0000313" key="2">
    <source>
        <dbReference type="Proteomes" id="UP000772591"/>
    </source>
</evidence>
<dbReference type="Proteomes" id="UP000772591">
    <property type="component" value="Unassembled WGS sequence"/>
</dbReference>
<dbReference type="Pfam" id="PF07865">
    <property type="entry name" value="DUF1652"/>
    <property type="match status" value="1"/>
</dbReference>
<comment type="caution">
    <text evidence="1">The sequence shown here is derived from an EMBL/GenBank/DDBJ whole genome shotgun (WGS) entry which is preliminary data.</text>
</comment>
<dbReference type="InterPro" id="IPR012448">
    <property type="entry name" value="DUF1652"/>
</dbReference>
<evidence type="ECO:0000313" key="1">
    <source>
        <dbReference type="EMBL" id="MBN3967067.1"/>
    </source>
</evidence>